<organism evidence="3 4">
    <name type="scientific">Thalassiosira oceanica</name>
    <name type="common">Marine diatom</name>
    <dbReference type="NCBI Taxonomy" id="159749"/>
    <lineage>
        <taxon>Eukaryota</taxon>
        <taxon>Sar</taxon>
        <taxon>Stramenopiles</taxon>
        <taxon>Ochrophyta</taxon>
        <taxon>Bacillariophyta</taxon>
        <taxon>Coscinodiscophyceae</taxon>
        <taxon>Thalassiosirophycidae</taxon>
        <taxon>Thalassiosirales</taxon>
        <taxon>Thalassiosiraceae</taxon>
        <taxon>Thalassiosira</taxon>
    </lineage>
</organism>
<evidence type="ECO:0000313" key="3">
    <source>
        <dbReference type="EMBL" id="EJK60518.1"/>
    </source>
</evidence>
<keyword evidence="4" id="KW-1185">Reference proteome</keyword>
<proteinExistence type="predicted"/>
<reference evidence="3 4" key="1">
    <citation type="journal article" date="2012" name="Genome Biol.">
        <title>Genome and low-iron response of an oceanic diatom adapted to chronic iron limitation.</title>
        <authorList>
            <person name="Lommer M."/>
            <person name="Specht M."/>
            <person name="Roy A.S."/>
            <person name="Kraemer L."/>
            <person name="Andreson R."/>
            <person name="Gutowska M.A."/>
            <person name="Wolf J."/>
            <person name="Bergner S.V."/>
            <person name="Schilhabel M.B."/>
            <person name="Klostermeier U.C."/>
            <person name="Beiko R.G."/>
            <person name="Rosenstiel P."/>
            <person name="Hippler M."/>
            <person name="Laroche J."/>
        </authorList>
    </citation>
    <scope>NUCLEOTIDE SEQUENCE [LARGE SCALE GENOMIC DNA]</scope>
    <source>
        <strain evidence="3 4">CCMP1005</strain>
    </source>
</reference>
<feature type="compositionally biased region" description="Acidic residues" evidence="1">
    <location>
        <begin position="43"/>
        <end position="53"/>
    </location>
</feature>
<gene>
    <name evidence="3" type="ORF">THAOC_19107</name>
</gene>
<evidence type="ECO:0000256" key="1">
    <source>
        <dbReference type="SAM" id="MobiDB-lite"/>
    </source>
</evidence>
<feature type="region of interest" description="Disordered" evidence="1">
    <location>
        <begin position="1"/>
        <end position="58"/>
    </location>
</feature>
<sequence>MTIEMATAAVAKSPSGDQDTFSFEPVEMPVPVVKATAPHLDPDGEGSNDEESDEIQREPSDAAVMIGCGLVGCMFAGPAFAILTALGGKWASKQDNAFAELSKSIGSVAELAGKKAQEEDLLTKLKSSVRLAFNRGVEPNIAKIFSRPVNRRGKSELLQFAQTVQPNASPVGLVFQICALVAVMSGLRIETERQIGPERAAQAPRSYPGGRKAYQLRIMRFLRRHGSQVCVLIFRRYQLDAI</sequence>
<dbReference type="eggNOG" id="ENOG502TASC">
    <property type="taxonomic scope" value="Eukaryota"/>
</dbReference>
<evidence type="ECO:0000256" key="2">
    <source>
        <dbReference type="SAM" id="Phobius"/>
    </source>
</evidence>
<dbReference type="OrthoDB" id="10570133at2759"/>
<keyword evidence="2" id="KW-0812">Transmembrane</keyword>
<protein>
    <submittedName>
        <fullName evidence="3">Uncharacterized protein</fullName>
    </submittedName>
</protein>
<accession>K0S334</accession>
<comment type="caution">
    <text evidence="3">The sequence shown here is derived from an EMBL/GenBank/DDBJ whole genome shotgun (WGS) entry which is preliminary data.</text>
</comment>
<feature type="transmembrane region" description="Helical" evidence="2">
    <location>
        <begin position="62"/>
        <end position="86"/>
    </location>
</feature>
<keyword evidence="2" id="KW-0472">Membrane</keyword>
<dbReference type="EMBL" id="AGNL01020972">
    <property type="protein sequence ID" value="EJK60518.1"/>
    <property type="molecule type" value="Genomic_DNA"/>
</dbReference>
<evidence type="ECO:0000313" key="4">
    <source>
        <dbReference type="Proteomes" id="UP000266841"/>
    </source>
</evidence>
<dbReference type="Proteomes" id="UP000266841">
    <property type="component" value="Unassembled WGS sequence"/>
</dbReference>
<keyword evidence="2" id="KW-1133">Transmembrane helix</keyword>
<name>K0S334_THAOC</name>
<dbReference type="AlphaFoldDB" id="K0S334"/>